<feature type="compositionally biased region" description="Acidic residues" evidence="1">
    <location>
        <begin position="538"/>
        <end position="549"/>
    </location>
</feature>
<evidence type="ECO:0000256" key="1">
    <source>
        <dbReference type="SAM" id="MobiDB-lite"/>
    </source>
</evidence>
<dbReference type="RefSeq" id="XP_062662389.1">
    <property type="nucleotide sequence ID" value="XM_062805917.1"/>
</dbReference>
<comment type="caution">
    <text evidence="2">The sequence shown here is derived from an EMBL/GenBank/DDBJ whole genome shotgun (WGS) entry which is preliminary data.</text>
</comment>
<evidence type="ECO:0000313" key="2">
    <source>
        <dbReference type="EMBL" id="KAK3298875.1"/>
    </source>
</evidence>
<reference evidence="2" key="1">
    <citation type="journal article" date="2023" name="Mol. Phylogenet. Evol.">
        <title>Genome-scale phylogeny and comparative genomics of the fungal order Sordariales.</title>
        <authorList>
            <person name="Hensen N."/>
            <person name="Bonometti L."/>
            <person name="Westerberg I."/>
            <person name="Brannstrom I.O."/>
            <person name="Guillou S."/>
            <person name="Cros-Aarteil S."/>
            <person name="Calhoun S."/>
            <person name="Haridas S."/>
            <person name="Kuo A."/>
            <person name="Mondo S."/>
            <person name="Pangilinan J."/>
            <person name="Riley R."/>
            <person name="LaButti K."/>
            <person name="Andreopoulos B."/>
            <person name="Lipzen A."/>
            <person name="Chen C."/>
            <person name="Yan M."/>
            <person name="Daum C."/>
            <person name="Ng V."/>
            <person name="Clum A."/>
            <person name="Steindorff A."/>
            <person name="Ohm R.A."/>
            <person name="Martin F."/>
            <person name="Silar P."/>
            <person name="Natvig D.O."/>
            <person name="Lalanne C."/>
            <person name="Gautier V."/>
            <person name="Ament-Velasquez S.L."/>
            <person name="Kruys A."/>
            <person name="Hutchinson M.I."/>
            <person name="Powell A.J."/>
            <person name="Barry K."/>
            <person name="Miller A.N."/>
            <person name="Grigoriev I.V."/>
            <person name="Debuchy R."/>
            <person name="Gladieux P."/>
            <person name="Hiltunen Thoren M."/>
            <person name="Johannesson H."/>
        </authorList>
    </citation>
    <scope>NUCLEOTIDE SEQUENCE</scope>
    <source>
        <strain evidence="2">CBS 168.71</strain>
    </source>
</reference>
<feature type="region of interest" description="Disordered" evidence="1">
    <location>
        <begin position="535"/>
        <end position="566"/>
    </location>
</feature>
<keyword evidence="3" id="KW-1185">Reference proteome</keyword>
<feature type="compositionally biased region" description="Basic and acidic residues" evidence="1">
    <location>
        <begin position="555"/>
        <end position="564"/>
    </location>
</feature>
<dbReference type="Proteomes" id="UP001278766">
    <property type="component" value="Unassembled WGS sequence"/>
</dbReference>
<accession>A0AAE0HLU1</accession>
<sequence length="660" mass="73856">MKLNDLTALVLTNSALYNFVVPYIYSHFDIAWLESMSAVPGRRGIYSLICGLSTICMGSSFVRSVSESHRRNNRQLPRFPNRNYGQYIKTFNIKNAREQLLREYLVYVNGGQMLGTLVASAIRNMENLESFCWDMPTGVLTSVFEALASLAHQPGKECKLSRVKVRWHDNAKRNYGRRFPDPYAGADSMTVVPNGTRLTLVGLMLPPNHYHPPPPAPVRYSEYGCGYPTFSVLPPLKSLAVLDIDEIGYLDEMAVLIGRSKDTLQELSVGISSKALNMAFVYAFDWSVLTSLTLLSCGRLDNLWKILRKHFRPTQVGTTFGFSSGPKPFVDVGRQYHLALKVIHTDTATPSLINFIERTLAPNSLEGLFLRYRPGNVNNLVLSLDKIFGGAIKPHHASLRKLFLQAHRIDWALPTNMALYLTSGRMKNLRELSVTLKYRDWHIFLRRLPHIPQLRALHIHKVRAYPATNIGRLSELELATQIVDVVSLRPEIPLRYVAVDASCFEILEGPPSSIPGSSADEATEWTSDVWASVADSLESSDSEEEDDEYGGGSLRPEELAKSDSESGVVLGVDDGWEAAYEQEVEVGVHEGYEEASGEEDEDEEDEENEEEEEEGGDGYGSGDEDDGFVEPGSERVNFELRRVGFPCDEVDIFRVMSGKL</sequence>
<protein>
    <recommendedName>
        <fullName evidence="4">F-box domain-containing protein</fullName>
    </recommendedName>
</protein>
<gene>
    <name evidence="2" type="ORF">B0H64DRAFT_429985</name>
</gene>
<reference evidence="2" key="2">
    <citation type="submission" date="2023-06" db="EMBL/GenBank/DDBJ databases">
        <authorList>
            <consortium name="Lawrence Berkeley National Laboratory"/>
            <person name="Haridas S."/>
            <person name="Hensen N."/>
            <person name="Bonometti L."/>
            <person name="Westerberg I."/>
            <person name="Brannstrom I.O."/>
            <person name="Guillou S."/>
            <person name="Cros-Aarteil S."/>
            <person name="Calhoun S."/>
            <person name="Kuo A."/>
            <person name="Mondo S."/>
            <person name="Pangilinan J."/>
            <person name="Riley R."/>
            <person name="Labutti K."/>
            <person name="Andreopoulos B."/>
            <person name="Lipzen A."/>
            <person name="Chen C."/>
            <person name="Yanf M."/>
            <person name="Daum C."/>
            <person name="Ng V."/>
            <person name="Clum A."/>
            <person name="Steindorff A."/>
            <person name="Ohm R."/>
            <person name="Martin F."/>
            <person name="Silar P."/>
            <person name="Natvig D."/>
            <person name="Lalanne C."/>
            <person name="Gautier V."/>
            <person name="Ament-Velasquez S.L."/>
            <person name="Kruys A."/>
            <person name="Hutchinson M.I."/>
            <person name="Powell A.J."/>
            <person name="Barry K."/>
            <person name="Miller A.N."/>
            <person name="Grigoriev I.V."/>
            <person name="Debuchy R."/>
            <person name="Gladieux P."/>
            <person name="Thoren M.H."/>
            <person name="Johannesson H."/>
        </authorList>
    </citation>
    <scope>NUCLEOTIDE SEQUENCE</scope>
    <source>
        <strain evidence="2">CBS 168.71</strain>
    </source>
</reference>
<evidence type="ECO:0000313" key="3">
    <source>
        <dbReference type="Proteomes" id="UP001278766"/>
    </source>
</evidence>
<proteinExistence type="predicted"/>
<name>A0AAE0HLU1_9PEZI</name>
<evidence type="ECO:0008006" key="4">
    <source>
        <dbReference type="Google" id="ProtNLM"/>
    </source>
</evidence>
<dbReference type="AlphaFoldDB" id="A0AAE0HLU1"/>
<dbReference type="GeneID" id="87842865"/>
<feature type="compositionally biased region" description="Acidic residues" evidence="1">
    <location>
        <begin position="593"/>
        <end position="628"/>
    </location>
</feature>
<feature type="region of interest" description="Disordered" evidence="1">
    <location>
        <begin position="584"/>
        <end position="634"/>
    </location>
</feature>
<organism evidence="2 3">
    <name type="scientific">Chaetomium fimeti</name>
    <dbReference type="NCBI Taxonomy" id="1854472"/>
    <lineage>
        <taxon>Eukaryota</taxon>
        <taxon>Fungi</taxon>
        <taxon>Dikarya</taxon>
        <taxon>Ascomycota</taxon>
        <taxon>Pezizomycotina</taxon>
        <taxon>Sordariomycetes</taxon>
        <taxon>Sordariomycetidae</taxon>
        <taxon>Sordariales</taxon>
        <taxon>Chaetomiaceae</taxon>
        <taxon>Chaetomium</taxon>
    </lineage>
</organism>
<dbReference type="EMBL" id="JAUEPN010000002">
    <property type="protein sequence ID" value="KAK3298875.1"/>
    <property type="molecule type" value="Genomic_DNA"/>
</dbReference>